<protein>
    <recommendedName>
        <fullName evidence="12">Multidrug ABC transporter substrate-binding protein</fullName>
    </recommendedName>
</protein>
<comment type="subcellular location">
    <subcellularLocation>
        <location evidence="1">Cell membrane</location>
        <topology evidence="1">Multi-pass membrane protein</topology>
    </subcellularLocation>
</comment>
<keyword evidence="11" id="KW-1185">Reference proteome</keyword>
<dbReference type="InterPro" id="IPR025857">
    <property type="entry name" value="MacB_PCD"/>
</dbReference>
<proteinExistence type="inferred from homology"/>
<keyword evidence="2" id="KW-1003">Cell membrane</keyword>
<reference evidence="10 11" key="1">
    <citation type="submission" date="2016-12" db="EMBL/GenBank/DDBJ databases">
        <title>Genome sequencing of Methylocaldum marinum.</title>
        <authorList>
            <person name="Takeuchi M."/>
            <person name="Kamagata Y."/>
            <person name="Hiraoka S."/>
            <person name="Oshima K."/>
            <person name="Hattori M."/>
            <person name="Iwasaki W."/>
        </authorList>
    </citation>
    <scope>NUCLEOTIDE SEQUENCE [LARGE SCALE GENOMIC DNA]</scope>
    <source>
        <strain evidence="10 11">S8</strain>
    </source>
</reference>
<dbReference type="PANTHER" id="PTHR30572:SF4">
    <property type="entry name" value="ABC TRANSPORTER PERMEASE YTRF"/>
    <property type="match status" value="1"/>
</dbReference>
<feature type="transmembrane region" description="Helical" evidence="7">
    <location>
        <begin position="323"/>
        <end position="348"/>
    </location>
</feature>
<evidence type="ECO:0000256" key="5">
    <source>
        <dbReference type="ARBA" id="ARBA00023136"/>
    </source>
</evidence>
<accession>A0A250KN29</accession>
<dbReference type="PANTHER" id="PTHR30572">
    <property type="entry name" value="MEMBRANE COMPONENT OF TRANSPORTER-RELATED"/>
    <property type="match status" value="1"/>
</dbReference>
<evidence type="ECO:0000256" key="1">
    <source>
        <dbReference type="ARBA" id="ARBA00004651"/>
    </source>
</evidence>
<organism evidence="10 11">
    <name type="scientific">Methylocaldum marinum</name>
    <dbReference type="NCBI Taxonomy" id="1432792"/>
    <lineage>
        <taxon>Bacteria</taxon>
        <taxon>Pseudomonadati</taxon>
        <taxon>Pseudomonadota</taxon>
        <taxon>Gammaproteobacteria</taxon>
        <taxon>Methylococcales</taxon>
        <taxon>Methylococcaceae</taxon>
        <taxon>Methylocaldum</taxon>
    </lineage>
</organism>
<evidence type="ECO:0000256" key="7">
    <source>
        <dbReference type="SAM" id="Phobius"/>
    </source>
</evidence>
<evidence type="ECO:0000313" key="10">
    <source>
        <dbReference type="EMBL" id="BBA33055.1"/>
    </source>
</evidence>
<evidence type="ECO:0008006" key="12">
    <source>
        <dbReference type="Google" id="ProtNLM"/>
    </source>
</evidence>
<dbReference type="EMBL" id="AP017928">
    <property type="protein sequence ID" value="BBA33055.1"/>
    <property type="molecule type" value="Genomic_DNA"/>
</dbReference>
<evidence type="ECO:0000313" key="11">
    <source>
        <dbReference type="Proteomes" id="UP000266313"/>
    </source>
</evidence>
<feature type="transmembrane region" description="Helical" evidence="7">
    <location>
        <begin position="21"/>
        <end position="44"/>
    </location>
</feature>
<feature type="transmembrane region" description="Helical" evidence="7">
    <location>
        <begin position="279"/>
        <end position="303"/>
    </location>
</feature>
<dbReference type="GO" id="GO:0022857">
    <property type="term" value="F:transmembrane transporter activity"/>
    <property type="evidence" value="ECO:0007669"/>
    <property type="project" value="TreeGrafter"/>
</dbReference>
<comment type="similarity">
    <text evidence="6">Belongs to the ABC-4 integral membrane protein family.</text>
</comment>
<evidence type="ECO:0000256" key="6">
    <source>
        <dbReference type="ARBA" id="ARBA00038076"/>
    </source>
</evidence>
<dbReference type="AlphaFoldDB" id="A0A250KN29"/>
<evidence type="ECO:0000259" key="9">
    <source>
        <dbReference type="Pfam" id="PF12704"/>
    </source>
</evidence>
<dbReference type="InterPro" id="IPR003838">
    <property type="entry name" value="ABC3_permease_C"/>
</dbReference>
<dbReference type="GO" id="GO:0005886">
    <property type="term" value="C:plasma membrane"/>
    <property type="evidence" value="ECO:0007669"/>
    <property type="project" value="UniProtKB-SubCell"/>
</dbReference>
<feature type="domain" description="MacB-like periplasmic core" evidence="9">
    <location>
        <begin position="20"/>
        <end position="240"/>
    </location>
</feature>
<keyword evidence="4 7" id="KW-1133">Transmembrane helix</keyword>
<feature type="domain" description="ABC3 transporter permease C-terminal" evidence="8">
    <location>
        <begin position="282"/>
        <end position="395"/>
    </location>
</feature>
<dbReference type="Proteomes" id="UP000266313">
    <property type="component" value="Chromosome"/>
</dbReference>
<gene>
    <name evidence="10" type="ORF">sS8_1093</name>
</gene>
<name>A0A250KN29_9GAMM</name>
<evidence type="ECO:0000256" key="2">
    <source>
        <dbReference type="ARBA" id="ARBA00022475"/>
    </source>
</evidence>
<evidence type="ECO:0000259" key="8">
    <source>
        <dbReference type="Pfam" id="PF02687"/>
    </source>
</evidence>
<sequence>MVWNTVLLALREIRRNVMRSSLTILGVVIGVAAVILMVTLGAGVTARITSDIASLGENLLIITPGAAQSALGVMSTAASFHLNDARAIEQEIRDVTAVAASATKSMPVIYGNKNRSTTVTGTDNAFFEVKNWSIGQGRFFNEAEILAGKPVCVLGTAVRDALFGQQNALGASIRLRKLSCEVIGVLKSKGQTITGMDQDDLVVMPLRAFQRRIAGNQDVSAIYVAADSGEVAAKVKRNIELLIRERRHLKQDAENDFEIGDLAEISGKVANTTQILTTLLGAIATVSLVVGGIGIMNIMLVSVTERTREIGIRLAIGAREKEVLMQFLVEAIMLASLGGLVGIVLGLAGSALVAHLLGVLFIPSLSVVLISFLFSGGVGIIFGYFPARKAARLDPINALRHE</sequence>
<feature type="transmembrane region" description="Helical" evidence="7">
    <location>
        <begin position="360"/>
        <end position="385"/>
    </location>
</feature>
<dbReference type="KEGG" id="mmai:sS8_1093"/>
<evidence type="ECO:0000256" key="4">
    <source>
        <dbReference type="ARBA" id="ARBA00022989"/>
    </source>
</evidence>
<keyword evidence="3 7" id="KW-0812">Transmembrane</keyword>
<evidence type="ECO:0000256" key="3">
    <source>
        <dbReference type="ARBA" id="ARBA00022692"/>
    </source>
</evidence>
<dbReference type="OrthoDB" id="9770036at2"/>
<dbReference type="Pfam" id="PF02687">
    <property type="entry name" value="FtsX"/>
    <property type="match status" value="1"/>
</dbReference>
<dbReference type="Pfam" id="PF12704">
    <property type="entry name" value="MacB_PCD"/>
    <property type="match status" value="1"/>
</dbReference>
<dbReference type="RefSeq" id="WP_119628727.1">
    <property type="nucleotide sequence ID" value="NZ_AP017928.1"/>
</dbReference>
<dbReference type="InterPro" id="IPR050250">
    <property type="entry name" value="Macrolide_Exporter_MacB"/>
</dbReference>
<keyword evidence="5 7" id="KW-0472">Membrane</keyword>